<protein>
    <submittedName>
        <fullName evidence="6">Uncharacterized protein</fullName>
    </submittedName>
</protein>
<dbReference type="InterPro" id="IPR038386">
    <property type="entry name" value="Beta-thymosin_sf"/>
</dbReference>
<evidence type="ECO:0000256" key="4">
    <source>
        <dbReference type="ARBA" id="ARBA00023212"/>
    </source>
</evidence>
<feature type="region of interest" description="Disordered" evidence="5">
    <location>
        <begin position="1"/>
        <end position="20"/>
    </location>
</feature>
<dbReference type="GO" id="GO:0005856">
    <property type="term" value="C:cytoskeleton"/>
    <property type="evidence" value="ECO:0007669"/>
    <property type="project" value="UniProtKB-SubCell"/>
</dbReference>
<dbReference type="InterPro" id="IPR001152">
    <property type="entry name" value="Beta-thymosin"/>
</dbReference>
<dbReference type="GO" id="GO:0003785">
    <property type="term" value="F:actin monomer binding"/>
    <property type="evidence" value="ECO:0007669"/>
    <property type="project" value="InterPro"/>
</dbReference>
<dbReference type="PANTHER" id="PTHR20940:SF1">
    <property type="entry name" value="CIBOULOT, ISOFORM A"/>
    <property type="match status" value="1"/>
</dbReference>
<organism evidence="6">
    <name type="scientific">Cyprideis torosa</name>
    <dbReference type="NCBI Taxonomy" id="163714"/>
    <lineage>
        <taxon>Eukaryota</taxon>
        <taxon>Metazoa</taxon>
        <taxon>Ecdysozoa</taxon>
        <taxon>Arthropoda</taxon>
        <taxon>Crustacea</taxon>
        <taxon>Oligostraca</taxon>
        <taxon>Ostracoda</taxon>
        <taxon>Podocopa</taxon>
        <taxon>Podocopida</taxon>
        <taxon>Cytherocopina</taxon>
        <taxon>Cytheroidea</taxon>
        <taxon>Cytherideidae</taxon>
        <taxon>Cyprideis</taxon>
    </lineage>
</organism>
<comment type="similarity">
    <text evidence="2">Belongs to the thymosin beta family.</text>
</comment>
<proteinExistence type="inferred from homology"/>
<dbReference type="SMART" id="SM00152">
    <property type="entry name" value="THY"/>
    <property type="match status" value="7"/>
</dbReference>
<dbReference type="Gene3D" id="1.20.5.520">
    <property type="entry name" value="Single helix bin"/>
    <property type="match status" value="6"/>
</dbReference>
<accession>A0A7R8W4E7</accession>
<dbReference type="Pfam" id="PF01290">
    <property type="entry name" value="Thymosin"/>
    <property type="match status" value="6"/>
</dbReference>
<feature type="compositionally biased region" description="Polar residues" evidence="5">
    <location>
        <begin position="1"/>
        <end position="10"/>
    </location>
</feature>
<name>A0A7R8W4E7_9CRUS</name>
<evidence type="ECO:0000256" key="1">
    <source>
        <dbReference type="ARBA" id="ARBA00004245"/>
    </source>
</evidence>
<keyword evidence="4" id="KW-0206">Cytoskeleton</keyword>
<dbReference type="OrthoDB" id="2151618at2759"/>
<evidence type="ECO:0000256" key="2">
    <source>
        <dbReference type="ARBA" id="ARBA00009511"/>
    </source>
</evidence>
<dbReference type="GO" id="GO:0005829">
    <property type="term" value="C:cytosol"/>
    <property type="evidence" value="ECO:0007669"/>
    <property type="project" value="TreeGrafter"/>
</dbReference>
<reference evidence="6" key="1">
    <citation type="submission" date="2020-11" db="EMBL/GenBank/DDBJ databases">
        <authorList>
            <person name="Tran Van P."/>
        </authorList>
    </citation>
    <scope>NUCLEOTIDE SEQUENCE</scope>
</reference>
<feature type="region of interest" description="Disordered" evidence="5">
    <location>
        <begin position="235"/>
        <end position="256"/>
    </location>
</feature>
<dbReference type="EMBL" id="OB660050">
    <property type="protein sequence ID" value="CAD7222365.1"/>
    <property type="molecule type" value="Genomic_DNA"/>
</dbReference>
<sequence>MSAQDTQTPSIKDAPKVDPTLKNELATFDASKNLHHTETEEKNPLPTKEVKWSTERFFVRFNQIIQVIHLKIHLSEKVMVVLEPNPPTPPHERLHSVSVMKRKRSGQWIKSAVNPVDRRPVLLRYVYKTSASTSIFPGRSLMKEWAAVYVPKRVNVIPAEQCSVDKRLFLIHVQQEKQHEHLLDDVVHFDRRGSLKTVETIEKIRLPTAEDLKEERQHSSVLHLIQMFNKKESLKHTHVKEKNPLPTAEDLESERQHSEILAKVATFDRRGSLKHAEPVEKVHLPTKEELEEERQHSQLLSSVAKFDRRSSLKRIGEVREKVALPSASDVLKEKTEQAVLKEVEEFKKDQLKHAETEEKTVLPGAEEIQLEKGQQELRAGIEHFDSSKLKHAETVEKNPLPTKEDLEAAKKGA</sequence>
<dbReference type="FunFam" id="1.20.5.520:FF:000001">
    <property type="entry name" value="Thymosin beta"/>
    <property type="match status" value="1"/>
</dbReference>
<dbReference type="AlphaFoldDB" id="A0A7R8W4E7"/>
<evidence type="ECO:0000313" key="6">
    <source>
        <dbReference type="EMBL" id="CAD7222365.1"/>
    </source>
</evidence>
<feature type="region of interest" description="Disordered" evidence="5">
    <location>
        <begin position="384"/>
        <end position="413"/>
    </location>
</feature>
<comment type="subcellular location">
    <subcellularLocation>
        <location evidence="1">Cytoplasm</location>
        <location evidence="1">Cytoskeleton</location>
    </subcellularLocation>
</comment>
<evidence type="ECO:0000256" key="5">
    <source>
        <dbReference type="SAM" id="MobiDB-lite"/>
    </source>
</evidence>
<evidence type="ECO:0000256" key="3">
    <source>
        <dbReference type="ARBA" id="ARBA00022490"/>
    </source>
</evidence>
<gene>
    <name evidence="6" type="ORF">CTOB1V02_LOCUS376</name>
</gene>
<keyword evidence="3" id="KW-0963">Cytoplasm</keyword>
<dbReference type="PANTHER" id="PTHR20940">
    <property type="entry name" value="TETRA THYMOSIN"/>
    <property type="match status" value="1"/>
</dbReference>
<dbReference type="GO" id="GO:0007015">
    <property type="term" value="P:actin filament organization"/>
    <property type="evidence" value="ECO:0007669"/>
    <property type="project" value="InterPro"/>
</dbReference>